<evidence type="ECO:0000256" key="3">
    <source>
        <dbReference type="ARBA" id="ARBA00023163"/>
    </source>
</evidence>
<name>A0AB73T412_9FIRM</name>
<sequence length="227" mass="26642">MRMLNRKIEDYYRYAERLEIPRGNYIYDSDDDFKRQHACLLDSGICALTTLTREGENKIHLYFAPKRMVGFAQLGEERLSECMKQLTDQPISIIAKTDCVIYKMKGSVFHQLMKEDLAFCNLMYDILTENYLNIFQRYIQMEEASVPVRICTLLLDYCVLQDGEYMLPHFFTYTEIANYLSIHPVTVSRVMIALKERGCIIRHGQNVLIQDRALLGRVAHKDIILKY</sequence>
<accession>A0AB73T412</accession>
<organism evidence="5 6">
    <name type="scientific">Murimonas intestini</name>
    <dbReference type="NCBI Taxonomy" id="1337051"/>
    <lineage>
        <taxon>Bacteria</taxon>
        <taxon>Bacillati</taxon>
        <taxon>Bacillota</taxon>
        <taxon>Clostridia</taxon>
        <taxon>Lachnospirales</taxon>
        <taxon>Lachnospiraceae</taxon>
        <taxon>Murimonas</taxon>
    </lineage>
</organism>
<dbReference type="GO" id="GO:0006355">
    <property type="term" value="P:regulation of DNA-templated transcription"/>
    <property type="evidence" value="ECO:0007669"/>
    <property type="project" value="InterPro"/>
</dbReference>
<gene>
    <name evidence="5" type="ORF">C7383_1066</name>
</gene>
<evidence type="ECO:0000313" key="6">
    <source>
        <dbReference type="Proteomes" id="UP000245412"/>
    </source>
</evidence>
<dbReference type="PROSITE" id="PS51063">
    <property type="entry name" value="HTH_CRP_2"/>
    <property type="match status" value="1"/>
</dbReference>
<dbReference type="SUPFAM" id="SSF46785">
    <property type="entry name" value="Winged helix' DNA-binding domain"/>
    <property type="match status" value="1"/>
</dbReference>
<keyword evidence="3" id="KW-0804">Transcription</keyword>
<comment type="caution">
    <text evidence="5">The sequence shown here is derived from an EMBL/GenBank/DDBJ whole genome shotgun (WGS) entry which is preliminary data.</text>
</comment>
<evidence type="ECO:0000256" key="2">
    <source>
        <dbReference type="ARBA" id="ARBA00023125"/>
    </source>
</evidence>
<keyword evidence="6" id="KW-1185">Reference proteome</keyword>
<dbReference type="InterPro" id="IPR012318">
    <property type="entry name" value="HTH_CRP"/>
</dbReference>
<keyword evidence="2" id="KW-0238">DNA-binding</keyword>
<dbReference type="AlphaFoldDB" id="A0AB73T412"/>
<dbReference type="Pfam" id="PF13545">
    <property type="entry name" value="HTH_Crp_2"/>
    <property type="match status" value="1"/>
</dbReference>
<proteinExistence type="predicted"/>
<dbReference type="InterPro" id="IPR018490">
    <property type="entry name" value="cNMP-bd_dom_sf"/>
</dbReference>
<evidence type="ECO:0000313" key="5">
    <source>
        <dbReference type="EMBL" id="PWJ75437.1"/>
    </source>
</evidence>
<keyword evidence="1" id="KW-0805">Transcription regulation</keyword>
<dbReference type="InterPro" id="IPR036390">
    <property type="entry name" value="WH_DNA-bd_sf"/>
</dbReference>
<dbReference type="SUPFAM" id="SSF51206">
    <property type="entry name" value="cAMP-binding domain-like"/>
    <property type="match status" value="1"/>
</dbReference>
<protein>
    <submittedName>
        <fullName evidence="5">CRP-like cAMP-binding protein</fullName>
    </submittedName>
</protein>
<evidence type="ECO:0000256" key="1">
    <source>
        <dbReference type="ARBA" id="ARBA00023015"/>
    </source>
</evidence>
<dbReference type="EMBL" id="QGGY01000006">
    <property type="protein sequence ID" value="PWJ75437.1"/>
    <property type="molecule type" value="Genomic_DNA"/>
</dbReference>
<evidence type="ECO:0000259" key="4">
    <source>
        <dbReference type="PROSITE" id="PS51063"/>
    </source>
</evidence>
<feature type="domain" description="HTH crp-type" evidence="4">
    <location>
        <begin position="144"/>
        <end position="213"/>
    </location>
</feature>
<dbReference type="GO" id="GO:0003677">
    <property type="term" value="F:DNA binding"/>
    <property type="evidence" value="ECO:0007669"/>
    <property type="project" value="UniProtKB-KW"/>
</dbReference>
<reference evidence="5 6" key="1">
    <citation type="submission" date="2018-05" db="EMBL/GenBank/DDBJ databases">
        <authorList>
            <person name="Goeker M."/>
            <person name="Huntemann M."/>
            <person name="Clum A."/>
            <person name="Pillay M."/>
            <person name="Palaniappan K."/>
            <person name="Varghese N."/>
            <person name="Mikhailova N."/>
            <person name="Stamatis D."/>
            <person name="Reddy T."/>
            <person name="Daum C."/>
            <person name="Shapiro N."/>
            <person name="Ivanova N."/>
            <person name="Kyrpides N."/>
            <person name="Woyke T."/>
        </authorList>
    </citation>
    <scope>NUCLEOTIDE SEQUENCE [LARGE SCALE GENOMIC DNA]</scope>
    <source>
        <strain evidence="5 6">DSM 26524</strain>
    </source>
</reference>
<dbReference type="Gene3D" id="2.60.120.10">
    <property type="entry name" value="Jelly Rolls"/>
    <property type="match status" value="1"/>
</dbReference>
<dbReference type="InterPro" id="IPR014710">
    <property type="entry name" value="RmlC-like_jellyroll"/>
</dbReference>
<dbReference type="Proteomes" id="UP000245412">
    <property type="component" value="Unassembled WGS sequence"/>
</dbReference>